<feature type="domain" description="ABC-2 type transporter transmembrane" evidence="6">
    <location>
        <begin position="62"/>
        <end position="237"/>
    </location>
</feature>
<evidence type="ECO:0000256" key="4">
    <source>
        <dbReference type="ARBA" id="ARBA00023136"/>
    </source>
</evidence>
<comment type="subcellular location">
    <subcellularLocation>
        <location evidence="1">Membrane</location>
        <topology evidence="1">Multi-pass membrane protein</topology>
    </subcellularLocation>
</comment>
<dbReference type="AlphaFoldDB" id="A0A1H9QL57"/>
<reference evidence="7 8" key="1">
    <citation type="submission" date="2016-10" db="EMBL/GenBank/DDBJ databases">
        <authorList>
            <person name="de Groot N.N."/>
        </authorList>
    </citation>
    <scope>NUCLEOTIDE SEQUENCE [LARGE SCALE GENOMIC DNA]</scope>
    <source>
        <strain evidence="7 8">DSM 13760</strain>
    </source>
</reference>
<keyword evidence="2 5" id="KW-0812">Transmembrane</keyword>
<dbReference type="Pfam" id="PF12698">
    <property type="entry name" value="ABC2_membrane_3"/>
    <property type="match status" value="1"/>
</dbReference>
<feature type="transmembrane region" description="Helical" evidence="5">
    <location>
        <begin position="219"/>
        <end position="240"/>
    </location>
</feature>
<dbReference type="Proteomes" id="UP000198948">
    <property type="component" value="Unassembled WGS sequence"/>
</dbReference>
<keyword evidence="3 5" id="KW-1133">Transmembrane helix</keyword>
<evidence type="ECO:0000256" key="1">
    <source>
        <dbReference type="ARBA" id="ARBA00004141"/>
    </source>
</evidence>
<accession>A0A1H9QL57</accession>
<proteinExistence type="predicted"/>
<dbReference type="GO" id="GO:0140359">
    <property type="term" value="F:ABC-type transporter activity"/>
    <property type="evidence" value="ECO:0007669"/>
    <property type="project" value="InterPro"/>
</dbReference>
<dbReference type="GO" id="GO:0016020">
    <property type="term" value="C:membrane"/>
    <property type="evidence" value="ECO:0007669"/>
    <property type="project" value="UniProtKB-SubCell"/>
</dbReference>
<keyword evidence="4 5" id="KW-0472">Membrane</keyword>
<feature type="transmembrane region" description="Helical" evidence="5">
    <location>
        <begin position="24"/>
        <end position="43"/>
    </location>
</feature>
<organism evidence="7 8">
    <name type="scientific">Isobaculum melis</name>
    <dbReference type="NCBI Taxonomy" id="142588"/>
    <lineage>
        <taxon>Bacteria</taxon>
        <taxon>Bacillati</taxon>
        <taxon>Bacillota</taxon>
        <taxon>Bacilli</taxon>
        <taxon>Lactobacillales</taxon>
        <taxon>Carnobacteriaceae</taxon>
        <taxon>Isobaculum</taxon>
    </lineage>
</organism>
<evidence type="ECO:0000259" key="6">
    <source>
        <dbReference type="Pfam" id="PF12698"/>
    </source>
</evidence>
<feature type="transmembrane region" description="Helical" evidence="5">
    <location>
        <begin position="172"/>
        <end position="199"/>
    </location>
</feature>
<dbReference type="RefSeq" id="WP_092649991.1">
    <property type="nucleotide sequence ID" value="NZ_FOHA01000002.1"/>
</dbReference>
<name>A0A1H9QL57_9LACT</name>
<keyword evidence="8" id="KW-1185">Reference proteome</keyword>
<evidence type="ECO:0000313" key="7">
    <source>
        <dbReference type="EMBL" id="SER61168.1"/>
    </source>
</evidence>
<evidence type="ECO:0000256" key="5">
    <source>
        <dbReference type="SAM" id="Phobius"/>
    </source>
</evidence>
<sequence>MNISMRKMSVIFEMKMRTLLSTKNLSTSLISTIGITVMLRFLYSSMMDGKPVPPMMLALALNIGLMMNLTQSGMILISSSLAEEKEKNTLQTLLTSSVNSFEFFLGSILPPLLYSVVLNIAILLASGLPIELVNIPMYLFITTLATITSCVLGMVIGIVAKDQVSCNTLSMPIIMIFSMLPSVAVMNDTLATISGFLYTGVVSEMMITYSNGEVYHLDLQGIAVMASQILLSIVIFTYLYRKNGFEKD</sequence>
<dbReference type="STRING" id="142588.SAMN04488559_102148"/>
<evidence type="ECO:0000256" key="2">
    <source>
        <dbReference type="ARBA" id="ARBA00022692"/>
    </source>
</evidence>
<dbReference type="OrthoDB" id="3182222at2"/>
<feature type="transmembrane region" description="Helical" evidence="5">
    <location>
        <begin position="55"/>
        <end position="82"/>
    </location>
</feature>
<dbReference type="InterPro" id="IPR013525">
    <property type="entry name" value="ABC2_TM"/>
</dbReference>
<gene>
    <name evidence="7" type="ORF">SAMN04488559_102148</name>
</gene>
<protein>
    <submittedName>
        <fullName evidence="7">ABC-2 type transport system permease protein</fullName>
    </submittedName>
</protein>
<feature type="transmembrane region" description="Helical" evidence="5">
    <location>
        <begin position="103"/>
        <end position="125"/>
    </location>
</feature>
<feature type="transmembrane region" description="Helical" evidence="5">
    <location>
        <begin position="137"/>
        <end position="160"/>
    </location>
</feature>
<evidence type="ECO:0000313" key="8">
    <source>
        <dbReference type="Proteomes" id="UP000198948"/>
    </source>
</evidence>
<dbReference type="EMBL" id="FOHA01000002">
    <property type="protein sequence ID" value="SER61168.1"/>
    <property type="molecule type" value="Genomic_DNA"/>
</dbReference>
<evidence type="ECO:0000256" key="3">
    <source>
        <dbReference type="ARBA" id="ARBA00022989"/>
    </source>
</evidence>